<gene>
    <name evidence="1" type="ORF">AB4Y30_15720</name>
</gene>
<accession>A0AB39HP22</accession>
<dbReference type="RefSeq" id="WP_368653123.1">
    <property type="nucleotide sequence ID" value="NZ_CP162599.1"/>
</dbReference>
<sequence length="221" mass="24194">MGENKKTIGVLTIGQSPRVDVTPSVQGILGDDVLIQEAGGLDRFTDDEVEQVAPIPGDTTYVSRMRNGKQVKISKSKLMPLLQEELAQLEREVSVVIMLCTGDFPDLKSTKPILYPDKILNSTVQAVMSQGKLGIIIPLAEQKDSLIKKWKHFEVIAEAATPYEESDVIGAAKRLKERGAAMIVLDCIGYNEQHKEEAIKGSGLPVILPRTLVARIAAEYL</sequence>
<organism evidence="1">
    <name type="scientific">Ornithinibacillus sp. 4-3</name>
    <dbReference type="NCBI Taxonomy" id="3231488"/>
    <lineage>
        <taxon>Bacteria</taxon>
        <taxon>Bacillati</taxon>
        <taxon>Bacillota</taxon>
        <taxon>Bacilli</taxon>
        <taxon>Bacillales</taxon>
        <taxon>Bacillaceae</taxon>
        <taxon>Ornithinibacillus</taxon>
    </lineage>
</organism>
<protein>
    <submittedName>
        <fullName evidence="1">AroM family protein</fullName>
    </submittedName>
</protein>
<dbReference type="EMBL" id="CP162599">
    <property type="protein sequence ID" value="XDK32434.1"/>
    <property type="molecule type" value="Genomic_DNA"/>
</dbReference>
<dbReference type="AlphaFoldDB" id="A0AB39HP22"/>
<dbReference type="InterPro" id="IPR010843">
    <property type="entry name" value="Uncharacterised_AroM"/>
</dbReference>
<dbReference type="NCBIfam" id="NF007788">
    <property type="entry name" value="PRK10481.1"/>
    <property type="match status" value="1"/>
</dbReference>
<name>A0AB39HP22_9BACI</name>
<reference evidence="1" key="1">
    <citation type="submission" date="2024-07" db="EMBL/GenBank/DDBJ databases">
        <title>Halotolerant mesophilic bacterium Ornithinibacillus sp. 4-3, sp. nov., isolated from soil.</title>
        <authorList>
            <person name="Sidarenka A.V."/>
            <person name="Guliayeva D.E."/>
            <person name="Leanovich S.I."/>
            <person name="Hileuskaya K.S."/>
            <person name="Akhremchuk A.E."/>
            <person name="Sikolenko M.A."/>
            <person name="Valentovich L.N."/>
        </authorList>
    </citation>
    <scope>NUCLEOTIDE SEQUENCE</scope>
    <source>
        <strain evidence="1">4-3</strain>
    </source>
</reference>
<proteinExistence type="predicted"/>
<evidence type="ECO:0000313" key="1">
    <source>
        <dbReference type="EMBL" id="XDK32434.1"/>
    </source>
</evidence>
<dbReference type="Pfam" id="PF07302">
    <property type="entry name" value="AroM"/>
    <property type="match status" value="1"/>
</dbReference>